<feature type="domain" description="DUF4325" evidence="1">
    <location>
        <begin position="28"/>
        <end position="92"/>
    </location>
</feature>
<proteinExistence type="predicted"/>
<dbReference type="Proteomes" id="UP000029878">
    <property type="component" value="Unassembled WGS sequence"/>
</dbReference>
<evidence type="ECO:0000259" key="1">
    <source>
        <dbReference type="Pfam" id="PF14213"/>
    </source>
</evidence>
<dbReference type="AlphaFoldDB" id="A0A4U8S9D1"/>
<dbReference type="EMBL" id="JRPL02000018">
    <property type="protein sequence ID" value="TLD82565.1"/>
    <property type="molecule type" value="Genomic_DNA"/>
</dbReference>
<gene>
    <name evidence="2" type="ORF">LS81_007380</name>
</gene>
<dbReference type="OrthoDB" id="1551124at2"/>
<name>A0A4U8S9D1_9HELI</name>
<dbReference type="Pfam" id="PF14213">
    <property type="entry name" value="DUF4325"/>
    <property type="match status" value="1"/>
</dbReference>
<reference evidence="2 3" key="1">
    <citation type="journal article" date="2014" name="Genome Announc.">
        <title>Draft genome sequences of eight enterohepatic helicobacter species isolated from both laboratory and wild rodents.</title>
        <authorList>
            <person name="Sheh A."/>
            <person name="Shen Z."/>
            <person name="Fox J.G."/>
        </authorList>
    </citation>
    <scope>NUCLEOTIDE SEQUENCE [LARGE SCALE GENOMIC DNA]</scope>
    <source>
        <strain evidence="2 3">ATCC 700114</strain>
    </source>
</reference>
<protein>
    <submittedName>
        <fullName evidence="2">DUF4325 domain-containing protein</fullName>
    </submittedName>
</protein>
<dbReference type="InterPro" id="IPR025474">
    <property type="entry name" value="DUF4325"/>
</dbReference>
<organism evidence="2 3">
    <name type="scientific">Helicobacter trogontum</name>
    <dbReference type="NCBI Taxonomy" id="50960"/>
    <lineage>
        <taxon>Bacteria</taxon>
        <taxon>Pseudomonadati</taxon>
        <taxon>Campylobacterota</taxon>
        <taxon>Epsilonproteobacteria</taxon>
        <taxon>Campylobacterales</taxon>
        <taxon>Helicobacteraceae</taxon>
        <taxon>Helicobacter</taxon>
    </lineage>
</organism>
<evidence type="ECO:0000313" key="3">
    <source>
        <dbReference type="Proteomes" id="UP000029878"/>
    </source>
</evidence>
<sequence length="104" mass="12108">MMKSIIYNFTKEFSSTPGPRYKTLGKHSGEEFREDVLRPLLEKYEFVEIDGSDIKTSFTPSFLSEAFAPLCREMGGFEKFSKRVRLFSKNNSNLEQKFRDFASI</sequence>
<evidence type="ECO:0000313" key="2">
    <source>
        <dbReference type="EMBL" id="TLD82565.1"/>
    </source>
</evidence>
<comment type="caution">
    <text evidence="2">The sequence shown here is derived from an EMBL/GenBank/DDBJ whole genome shotgun (WGS) entry which is preliminary data.</text>
</comment>
<accession>A0A4U8S9D1</accession>
<dbReference type="RefSeq" id="WP_034344407.1">
    <property type="nucleotide sequence ID" value="NZ_FZNG01000033.1"/>
</dbReference>